<organism evidence="1 2">
    <name type="scientific">Datura stramonium</name>
    <name type="common">Jimsonweed</name>
    <name type="synonym">Common thornapple</name>
    <dbReference type="NCBI Taxonomy" id="4076"/>
    <lineage>
        <taxon>Eukaryota</taxon>
        <taxon>Viridiplantae</taxon>
        <taxon>Streptophyta</taxon>
        <taxon>Embryophyta</taxon>
        <taxon>Tracheophyta</taxon>
        <taxon>Spermatophyta</taxon>
        <taxon>Magnoliopsida</taxon>
        <taxon>eudicotyledons</taxon>
        <taxon>Gunneridae</taxon>
        <taxon>Pentapetalae</taxon>
        <taxon>asterids</taxon>
        <taxon>lamiids</taxon>
        <taxon>Solanales</taxon>
        <taxon>Solanaceae</taxon>
        <taxon>Solanoideae</taxon>
        <taxon>Datureae</taxon>
        <taxon>Datura</taxon>
    </lineage>
</organism>
<name>A0ABS8RYQ9_DATST</name>
<evidence type="ECO:0000313" key="2">
    <source>
        <dbReference type="Proteomes" id="UP000823775"/>
    </source>
</evidence>
<gene>
    <name evidence="1" type="ORF">HAX54_013986</name>
</gene>
<dbReference type="Proteomes" id="UP000823775">
    <property type="component" value="Unassembled WGS sequence"/>
</dbReference>
<dbReference type="EMBL" id="JACEIK010000186">
    <property type="protein sequence ID" value="MCD7451907.1"/>
    <property type="molecule type" value="Genomic_DNA"/>
</dbReference>
<comment type="caution">
    <text evidence="1">The sequence shown here is derived from an EMBL/GenBank/DDBJ whole genome shotgun (WGS) entry which is preliminary data.</text>
</comment>
<protein>
    <submittedName>
        <fullName evidence="1">Uncharacterized protein</fullName>
    </submittedName>
</protein>
<sequence length="70" mass="7828">GSLDFLETGILPDYVHCSRVLSATVDPLQQYYFCCSESAAARLAKHKFYLQLTQVNPIPPVLSRIFSNPP</sequence>
<proteinExistence type="predicted"/>
<reference evidence="1 2" key="1">
    <citation type="journal article" date="2021" name="BMC Genomics">
        <title>Datura genome reveals duplications of psychoactive alkaloid biosynthetic genes and high mutation rate following tissue culture.</title>
        <authorList>
            <person name="Rajewski A."/>
            <person name="Carter-House D."/>
            <person name="Stajich J."/>
            <person name="Litt A."/>
        </authorList>
    </citation>
    <scope>NUCLEOTIDE SEQUENCE [LARGE SCALE GENOMIC DNA]</scope>
    <source>
        <strain evidence="1">AR-01</strain>
    </source>
</reference>
<feature type="non-terminal residue" evidence="1">
    <location>
        <position position="1"/>
    </location>
</feature>
<evidence type="ECO:0000313" key="1">
    <source>
        <dbReference type="EMBL" id="MCD7451907.1"/>
    </source>
</evidence>
<keyword evidence="2" id="KW-1185">Reference proteome</keyword>
<accession>A0ABS8RYQ9</accession>